<dbReference type="EMBL" id="KN831791">
    <property type="protein sequence ID" value="KIM38366.1"/>
    <property type="molecule type" value="Genomic_DNA"/>
</dbReference>
<protein>
    <submittedName>
        <fullName evidence="1">Uncharacterized protein</fullName>
    </submittedName>
</protein>
<reference evidence="1 2" key="1">
    <citation type="submission" date="2014-04" db="EMBL/GenBank/DDBJ databases">
        <authorList>
            <consortium name="DOE Joint Genome Institute"/>
            <person name="Kuo A."/>
            <person name="Gay G."/>
            <person name="Dore J."/>
            <person name="Kohler A."/>
            <person name="Nagy L.G."/>
            <person name="Floudas D."/>
            <person name="Copeland A."/>
            <person name="Barry K.W."/>
            <person name="Cichocki N."/>
            <person name="Veneault-Fourrey C."/>
            <person name="LaButti K."/>
            <person name="Lindquist E.A."/>
            <person name="Lipzen A."/>
            <person name="Lundell T."/>
            <person name="Morin E."/>
            <person name="Murat C."/>
            <person name="Sun H."/>
            <person name="Tunlid A."/>
            <person name="Henrissat B."/>
            <person name="Grigoriev I.V."/>
            <person name="Hibbett D.S."/>
            <person name="Martin F."/>
            <person name="Nordberg H.P."/>
            <person name="Cantor M.N."/>
            <person name="Hua S.X."/>
        </authorList>
    </citation>
    <scope>NUCLEOTIDE SEQUENCE [LARGE SCALE GENOMIC DNA]</scope>
    <source>
        <strain evidence="2">h7</strain>
    </source>
</reference>
<dbReference type="AlphaFoldDB" id="A0A0C3C435"/>
<reference evidence="2" key="2">
    <citation type="submission" date="2015-01" db="EMBL/GenBank/DDBJ databases">
        <title>Evolutionary Origins and Diversification of the Mycorrhizal Mutualists.</title>
        <authorList>
            <consortium name="DOE Joint Genome Institute"/>
            <consortium name="Mycorrhizal Genomics Consortium"/>
            <person name="Kohler A."/>
            <person name="Kuo A."/>
            <person name="Nagy L.G."/>
            <person name="Floudas D."/>
            <person name="Copeland A."/>
            <person name="Barry K.W."/>
            <person name="Cichocki N."/>
            <person name="Veneault-Fourrey C."/>
            <person name="LaButti K."/>
            <person name="Lindquist E.A."/>
            <person name="Lipzen A."/>
            <person name="Lundell T."/>
            <person name="Morin E."/>
            <person name="Murat C."/>
            <person name="Riley R."/>
            <person name="Ohm R."/>
            <person name="Sun H."/>
            <person name="Tunlid A."/>
            <person name="Henrissat B."/>
            <person name="Grigoriev I.V."/>
            <person name="Hibbett D.S."/>
            <person name="Martin F."/>
        </authorList>
    </citation>
    <scope>NUCLEOTIDE SEQUENCE [LARGE SCALE GENOMIC DNA]</scope>
    <source>
        <strain evidence="2">h7</strain>
    </source>
</reference>
<accession>A0A0C3C435</accession>
<evidence type="ECO:0000313" key="2">
    <source>
        <dbReference type="Proteomes" id="UP000053424"/>
    </source>
</evidence>
<name>A0A0C3C435_HEBCY</name>
<gene>
    <name evidence="1" type="ORF">M413DRAFT_245118</name>
</gene>
<evidence type="ECO:0000313" key="1">
    <source>
        <dbReference type="EMBL" id="KIM38366.1"/>
    </source>
</evidence>
<keyword evidence="2" id="KW-1185">Reference proteome</keyword>
<dbReference type="HOGENOM" id="CLU_1396478_0_0_1"/>
<dbReference type="Proteomes" id="UP000053424">
    <property type="component" value="Unassembled WGS sequence"/>
</dbReference>
<sequence>MRASFVPSFRLFLRSLFIGHSCIVHRASFVRCSWIRCSLFMVHSFVVLCRFRFRGCPFSSSSSSSRLPSLPPSSLAQHAFAIRFALFPSVALNPERYTPKSRNKGCLMDFSGHSCDGTPTVESHLAALLVADSPLSNCFPSIQKSILQIQGTLPALSTSSSDRLLAPLPVPHSSPETSTVPSLGVFFFKSPCVCG</sequence>
<proteinExistence type="predicted"/>
<organism evidence="1 2">
    <name type="scientific">Hebeloma cylindrosporum</name>
    <dbReference type="NCBI Taxonomy" id="76867"/>
    <lineage>
        <taxon>Eukaryota</taxon>
        <taxon>Fungi</taxon>
        <taxon>Dikarya</taxon>
        <taxon>Basidiomycota</taxon>
        <taxon>Agaricomycotina</taxon>
        <taxon>Agaricomycetes</taxon>
        <taxon>Agaricomycetidae</taxon>
        <taxon>Agaricales</taxon>
        <taxon>Agaricineae</taxon>
        <taxon>Hymenogastraceae</taxon>
        <taxon>Hebeloma</taxon>
    </lineage>
</organism>